<feature type="compositionally biased region" description="Low complexity" evidence="2">
    <location>
        <begin position="2278"/>
        <end position="2304"/>
    </location>
</feature>
<dbReference type="CDD" id="cd00085">
    <property type="entry name" value="HNHc"/>
    <property type="match status" value="1"/>
</dbReference>
<feature type="compositionally biased region" description="Basic and acidic residues" evidence="2">
    <location>
        <begin position="3668"/>
        <end position="3689"/>
    </location>
</feature>
<feature type="compositionally biased region" description="Low complexity" evidence="2">
    <location>
        <begin position="413"/>
        <end position="437"/>
    </location>
</feature>
<feature type="compositionally biased region" description="Basic and acidic residues" evidence="2">
    <location>
        <begin position="3479"/>
        <end position="3491"/>
    </location>
</feature>
<feature type="region of interest" description="Disordered" evidence="2">
    <location>
        <begin position="1502"/>
        <end position="1621"/>
    </location>
</feature>
<feature type="compositionally biased region" description="Basic and acidic residues" evidence="2">
    <location>
        <begin position="18"/>
        <end position="35"/>
    </location>
</feature>
<feature type="region of interest" description="Disordered" evidence="2">
    <location>
        <begin position="762"/>
        <end position="798"/>
    </location>
</feature>
<dbReference type="GO" id="GO:0008270">
    <property type="term" value="F:zinc ion binding"/>
    <property type="evidence" value="ECO:0007669"/>
    <property type="project" value="InterPro"/>
</dbReference>
<dbReference type="Pfam" id="PF00176">
    <property type="entry name" value="SNF2-rel_dom"/>
    <property type="match status" value="1"/>
</dbReference>
<feature type="region of interest" description="Disordered" evidence="2">
    <location>
        <begin position="1"/>
        <end position="185"/>
    </location>
</feature>
<feature type="compositionally biased region" description="Low complexity" evidence="2">
    <location>
        <begin position="456"/>
        <end position="467"/>
    </location>
</feature>
<feature type="compositionally biased region" description="Low complexity" evidence="2">
    <location>
        <begin position="3381"/>
        <end position="3393"/>
    </location>
</feature>
<feature type="compositionally biased region" description="Basic and acidic residues" evidence="2">
    <location>
        <begin position="2415"/>
        <end position="2456"/>
    </location>
</feature>
<feature type="compositionally biased region" description="Basic and acidic residues" evidence="2">
    <location>
        <begin position="1720"/>
        <end position="1732"/>
    </location>
</feature>
<feature type="compositionally biased region" description="Low complexity" evidence="2">
    <location>
        <begin position="3327"/>
        <end position="3341"/>
    </location>
</feature>
<sequence>MRKVKTRESGDAGIDDPEQIRKNEPGAETRGDTKRVSGSSGDAQSAVKGWGGEDGTHKAAAKVRREGPKRGGKKGEAGRPNSKTTTAQGRHDTEVAGADAAESLKKRENADGADQAETRSGRQLSEKAKRGGRGTGRERKRKPEEHRDDEKADPTLAVGSGLTKKPKKCAHETGSNNLRGWRPRVLHSWRSRLLQLQRREELDAEHAIPDRSAGSLKPSENPTCPSPALPSSPSFPLSSSSCPLSCVSPSSPLASSSALASSPSSAASASASHGCSTSLSDSPSCVSPLQGGGGEGRLAASHPFAAFTYAGDEAGRPPSLRGTPVKRSESRLPTRGSETRFGGKASRGDDSVALERGELGAQSHVATPKRPRTARREAVAPAMLLPSVLAATAVAALRGGGARVRGKAEKPNAVSASHGVSAAGRSPSASASRSPRPSSDPPGPAVATPPTSPHTSGHSQLSSLSPSDVTRGDNASPTDQRKRNSVLAFWEEIDRRRTLSPAEVAAAFACPVCGSQGMRFVTGRYGAFLGCSRFPACRGKRSGREVELWRAGEPAGQRKRNQKLTLTCEMESCTTFRVHAQGDPEVGELLRLALPAVIRGATAAFWATQRAQARAGAGKGEGEAAEAAQRMQWRVGGQDGTAEAPDACWGSGGERPNGEDASGQASNGVESDADAKRHTNFRVCAKSGGPTGQPPHRPRGLERGSRDCPSRERIPDFLWPRSWLPRVDRLKSRREPWSAFLPFICRAGAWLKQTGEAAHQRLATSSSHASDRRLLTRSGSDCPSGDVSAVRRQSGREELDSATTCCDEGLLRELLASLPGGARRSDGEECATQGLPSWDWTVGSLAPASPLLGGGVRREHAADGEAEEEAGARRRGESVAVRGESPGETLGEDTDPWRTNATRREKGDDGEEATEKATGKEDVHDLPYVDGCVFQLEAYEWIFTSLVKHASEWCHVAPIPGLTLRFFREYYDRTGRGENAFFLGDRQTALAIANHRMPPLLRKSLFPFQLEGVLFALQRSGRVLIGDQMGLGKTLQALALLSIYRAFPVLIVVPASLRLVWAEAIERWLPSLSCPPSSLLVIFGSDDRPALHAAAPHTFCAGSHSVALGPLLPAVSGTPPCDTPSFVSPADSVSALKPSSALPASSDLAVASPSLASLASLSSSQSSSPPRWAPSSAAFPVSASAPHGLTASPRIVLTSYEMTRRLPDFLSQMNFQMVIVDESHKLRTPASAGAVSGLEADMTRRVLQLIKAATYAVLLTGTPSVKHPFDLFSQVDALRPPMEPQAWRQRQARVKADWESFRRAADPSAASQGCGRAGGWTSLSDPLRPPVEPNASAQELPTAPERGATQGERAESGERGQGGESGPGDGGMGPGPDRASTAGAQPGLMHLRDGDEGEAARRKATAERQLPRRYAHEGNILRADRIQFGVPPASIPCTLAAEPSARSRPAFPSRSTLHAEEYCTSILTYGSRKRYGISARSWELHLLLTAAVLIRRRQLGSQTQPLTRGRPEAPQPARLSSLSSLPQGSAEPAVRHRGAPASASSRRDVGERRGSTGGENGEKPDEERSTGEDGEGRGPSEGDWRGPSQGKDARQGVEGEALAAESRGADQEVLGRQDEDGVFWQREANRVEMKSLETRSQDDGCPAVPPPCIRILQSLQLAGDNRAVHAIALATVLRRPVFSWLCQGVADLCEERQKSARRALARQTEAELGLGRRRATKGEKRRSAERETGTNAGCGKGPRGGVERSLSEEGGRAGEEETEVRGRKAHAARRARKEGKDEGVPGKRRKTEGLGDSRGDRKKQRRNEEDRLGREVRGDRNAGAEAQLEAREEDENGAQEEEGSQAADAQTAAVAVSTHRGLESVEGKRRQAAIPRNASRRREKAQNEREVRVGVRTDEAESERDSQPDVCHATNTRGAAGDDASVDGASRTQEKADVDLEPLNTYPALGGREQEDARSTAYLHAVEKITDALGGNIDRWTVKTEAERVGLSKVESALQWLHEKFLRDDAGDDSDEDDEDGNDGGGSRSTKIVIFAHHRRVLDCLEQGLRAVQQRSHRRGRSGSWSDRCAAKLKDEGDAHEGPGEDVTGALGGERTRGPAFDFIRIDGSVTEEEKFKRRETFHKSPQCKIALLSVTASSHGVDLSNANVCVFVEMLPEQHELLQAEGRLQRRGQRRQVTTFFLINKFLGDDAAADCLGDETPAEGDDGRVFASDAEIHESLEQATWGRLASDTQEGCEVEQRPSRGGPSQEPEAETCGPVQTTKGPCTVADRKHGKRPQAPSRPSAPSCSSPSPSSAGLSPGAASTSYPASLSSSCRAFRSLSPSVASRAESGSLTPVPLSALLPLFRREVVREKRRLLAECERIDVSAWRRYSACAVAIHHVVDGPTRAVEGDAFPLKIHCEADWAGTSSRGESACEQKASGRDDAETRLGTDAEGAERSQDSRGNGDGKARRIVEPAAIVQTIPEETETPGRQGGTERRDGESGDSATGPHAQGSESACNRRPWRGALPVWDASTTSALPGSTTAEGVNDRKDERDMGNPSTSPDCLDGLTSFSQSKLVDERCHRGLCPTADTCDGSGDVKGKCGIHPEARDTQTVLRSPGRTAETGARGTLLKGEAANGDDLRVGRVSSEDLRFIVSPYTKRVHVLREWKQKANLSGVQSPPAHLVHQSHSASDCSASGSQVSSCSLSPAQPVPLPAGDCKTNPPCGDPSFSLSSPSVSPAAAEFLAPVPASPAGPSCPETEDERRCLSFAYEACLAVVPLGVSFPAEELQAPGPAPRAVAYDDCDDAVVPEPYGETSIPSSSSGALVLTAQSGARRAKGERASDMLRQCAARFYAEYLSLTSYQRRKLRKVYAPLGIHTWLASAAASTTGNTHAAADPRRLPALEALSDLHALPCLPTVSSGLPSPFPAHRAHLHGEAVPHEAIRDATRLLPRHWPRKLPRSFQNLPPRVYFEAMLRMQCMQHCSSRHVGEGETHDGNDPFLAASVWGPANAGSNYLVPSRYYLPTGERPGEPPGVVRVTARGAGKAAGVGRKEPRLRGDEAGSETREGDAVEIADKGGEVYLRDEAFHSGSTGAPGRSDTRTGPLAPARARRGEILSGFAASLDEAEGALTRRKGRGARPEEPNTLGDRGTEGTDNTAWGLVAKLAKTSDSGPRDSGHCPDLRWDEDEEDEAREESVFEERTERGVHARDANRRHSQGRSVNWVLPATPRGSGMAVSGSSSVQCRGEAESERTAGFVPGVRAPVRDDDDDQAVWKDRPGRALSARTGRRKGRGRDVTAVPSGLLDVQSSALENASEGALPPSQLTTSRFFPQPPRQDFAALSQGVPSHSTSGSSSERMGRPSDLSPSSSETNEDARICSGSGVARAQRTRRCPALAPAAASCPASPLPGDDAVGETERDGDANHGQVDCRCPKDEPDSRVTYVKALVTYSRLGGSSVTYYQPVLLRPARPAVNQPPPPIESPASSFSRGPCVGRSRDSSEGDRPERVACSSSPPQPLCLMCFQPLVAVSTTRKWCKRAAETGGGKTKAKEESVVSHAAPTPAGADNADGSDAPKDREDGKANGDENEVQTDSYSSDATAGGDADAPRANTRAVRPKTVKGLRASKRGEDTKHEAHAVDEQRPGDTQTANGSQASCCKIEKRGNVGTRVQGHFSRHATDAAGEAVRHGERGAEKQGVEPCQERASDSSGLGLSETKKGDGSDASLWTDLCSQEWEVRCSDNDLFCSGDCRAAFFARKNADSLRRQVFRSDRGICCSCGIDCVALLAGVKAMRAAGQDAATIGAFIGSFAPAFRAFPTLCALLIREPVDGNAWHADHIIPVHQGGGLCDLTNVQTLCRACHQLKTNHEASLRAHRSWMARHGELAAGDKAESFTQ</sequence>
<keyword evidence="1" id="KW-0378">Hydrolase</keyword>
<feature type="region of interest" description="Disordered" evidence="2">
    <location>
        <begin position="3027"/>
        <end position="3054"/>
    </location>
</feature>
<dbReference type="InterPro" id="IPR003615">
    <property type="entry name" value="HNH_nuc"/>
</dbReference>
<dbReference type="InterPro" id="IPR038718">
    <property type="entry name" value="SNF2-like_sf"/>
</dbReference>
<dbReference type="InterPro" id="IPR001650">
    <property type="entry name" value="Helicase_C-like"/>
</dbReference>
<feature type="compositionally biased region" description="Basic and acidic residues" evidence="2">
    <location>
        <begin position="3179"/>
        <end position="3198"/>
    </location>
</feature>
<dbReference type="PANTHER" id="PTHR45766:SF5">
    <property type="entry name" value="SNF2 DOMAIN-CONTAINING PROTEIN _ HELICASE DOMAIN-CONTAINING PROTEIN _ HNH ENDONUCLEASE DOMAIN-CONTAINING PROTEIN"/>
    <property type="match status" value="1"/>
</dbReference>
<feature type="compositionally biased region" description="Basic and acidic residues" evidence="2">
    <location>
        <begin position="1390"/>
        <end position="1411"/>
    </location>
</feature>
<dbReference type="Gene3D" id="3.40.50.10810">
    <property type="entry name" value="Tandem AAA-ATPase domain"/>
    <property type="match status" value="2"/>
</dbReference>
<feature type="region of interest" description="Disordered" evidence="2">
    <location>
        <begin position="402"/>
        <end position="482"/>
    </location>
</feature>
<feature type="compositionally biased region" description="Basic and acidic residues" evidence="2">
    <location>
        <begin position="1860"/>
        <end position="1869"/>
    </location>
</feature>
<dbReference type="Pfam" id="PF01844">
    <property type="entry name" value="HNH"/>
    <property type="match status" value="1"/>
</dbReference>
<evidence type="ECO:0000313" key="4">
    <source>
        <dbReference type="EMBL" id="CEL67596.1"/>
    </source>
</evidence>
<feature type="compositionally biased region" description="Basic and acidic residues" evidence="2">
    <location>
        <begin position="902"/>
        <end position="919"/>
    </location>
</feature>
<dbReference type="GO" id="GO:0006281">
    <property type="term" value="P:DNA repair"/>
    <property type="evidence" value="ECO:0007669"/>
    <property type="project" value="TreeGrafter"/>
</dbReference>
<evidence type="ECO:0000256" key="1">
    <source>
        <dbReference type="ARBA" id="ARBA00022801"/>
    </source>
</evidence>
<feature type="compositionally biased region" description="Low complexity" evidence="2">
    <location>
        <begin position="1918"/>
        <end position="1930"/>
    </location>
</feature>
<dbReference type="EMBL" id="LN714483">
    <property type="protein sequence ID" value="CEL67596.1"/>
    <property type="molecule type" value="Genomic_DNA"/>
</dbReference>
<dbReference type="SUPFAM" id="SSF52540">
    <property type="entry name" value="P-loop containing nucleoside triphosphate hydrolases"/>
    <property type="match status" value="2"/>
</dbReference>
<feature type="compositionally biased region" description="Basic and acidic residues" evidence="2">
    <location>
        <begin position="3157"/>
        <end position="3168"/>
    </location>
</feature>
<organism evidence="4">
    <name type="scientific">Neospora caninum (strain Liverpool)</name>
    <dbReference type="NCBI Taxonomy" id="572307"/>
    <lineage>
        <taxon>Eukaryota</taxon>
        <taxon>Sar</taxon>
        <taxon>Alveolata</taxon>
        <taxon>Apicomplexa</taxon>
        <taxon>Conoidasida</taxon>
        <taxon>Coccidia</taxon>
        <taxon>Eucoccidiorida</taxon>
        <taxon>Eimeriorina</taxon>
        <taxon>Sarcocystidae</taxon>
        <taxon>Neospora</taxon>
    </lineage>
</organism>
<dbReference type="SMART" id="SM00507">
    <property type="entry name" value="HNHc"/>
    <property type="match status" value="1"/>
</dbReference>
<feature type="compositionally biased region" description="Low complexity" evidence="2">
    <location>
        <begin position="231"/>
        <end position="280"/>
    </location>
</feature>
<feature type="region of interest" description="Disordered" evidence="2">
    <location>
        <begin position="1705"/>
        <end position="1955"/>
    </location>
</feature>
<dbReference type="SUPFAM" id="SSF57783">
    <property type="entry name" value="Zinc beta-ribbon"/>
    <property type="match status" value="1"/>
</dbReference>
<feature type="compositionally biased region" description="Basic residues" evidence="2">
    <location>
        <begin position="1767"/>
        <end position="1777"/>
    </location>
</feature>
<feature type="compositionally biased region" description="Basic and acidic residues" evidence="2">
    <location>
        <begin position="1607"/>
        <end position="1619"/>
    </location>
</feature>
<protein>
    <submittedName>
        <fullName evidence="4">Zinc finger Ran-binding domain-containing protein 3</fullName>
    </submittedName>
</protein>
<dbReference type="Pfam" id="PF00271">
    <property type="entry name" value="Helicase_C"/>
    <property type="match status" value="1"/>
</dbReference>
<feature type="compositionally biased region" description="Acidic residues" evidence="2">
    <location>
        <begin position="3169"/>
        <end position="3178"/>
    </location>
</feature>
<feature type="compositionally biased region" description="Basic and acidic residues" evidence="2">
    <location>
        <begin position="102"/>
        <end position="153"/>
    </location>
</feature>
<dbReference type="GO" id="GO:0016787">
    <property type="term" value="F:hydrolase activity"/>
    <property type="evidence" value="ECO:0007669"/>
    <property type="project" value="UniProtKB-KW"/>
</dbReference>
<feature type="compositionally biased region" description="Basic and acidic residues" evidence="2">
    <location>
        <begin position="3610"/>
        <end position="3627"/>
    </location>
</feature>
<dbReference type="GO" id="GO:0003676">
    <property type="term" value="F:nucleic acid binding"/>
    <property type="evidence" value="ECO:0007669"/>
    <property type="project" value="InterPro"/>
</dbReference>
<feature type="region of interest" description="Disordered" evidence="2">
    <location>
        <begin position="2411"/>
        <end position="2549"/>
    </location>
</feature>
<feature type="compositionally biased region" description="Polar residues" evidence="2">
    <location>
        <begin position="3628"/>
        <end position="3639"/>
    </location>
</feature>
<proteinExistence type="predicted"/>
<dbReference type="GO" id="GO:0005524">
    <property type="term" value="F:ATP binding"/>
    <property type="evidence" value="ECO:0007669"/>
    <property type="project" value="UniProtKB-KW"/>
</dbReference>
<dbReference type="GO" id="GO:0031297">
    <property type="term" value="P:replication fork processing"/>
    <property type="evidence" value="ECO:0007669"/>
    <property type="project" value="TreeGrafter"/>
</dbReference>
<feature type="compositionally biased region" description="Basic and acidic residues" evidence="2">
    <location>
        <begin position="346"/>
        <end position="358"/>
    </location>
</feature>
<dbReference type="InterPro" id="IPR027417">
    <property type="entry name" value="P-loop_NTPase"/>
</dbReference>
<dbReference type="PROSITE" id="PS51192">
    <property type="entry name" value="HELICASE_ATP_BIND_1"/>
    <property type="match status" value="1"/>
</dbReference>
<evidence type="ECO:0000259" key="3">
    <source>
        <dbReference type="PROSITE" id="PS51192"/>
    </source>
</evidence>
<feature type="compositionally biased region" description="Basic and acidic residues" evidence="2">
    <location>
        <begin position="1745"/>
        <end position="1766"/>
    </location>
</feature>
<evidence type="ECO:0000256" key="2">
    <source>
        <dbReference type="SAM" id="MobiDB-lite"/>
    </source>
</evidence>
<feature type="compositionally biased region" description="Basic and acidic residues" evidence="2">
    <location>
        <begin position="1778"/>
        <end position="1799"/>
    </location>
</feature>
<feature type="region of interest" description="Disordered" evidence="2">
    <location>
        <begin position="850"/>
        <end position="919"/>
    </location>
</feature>
<feature type="compositionally biased region" description="Gly residues" evidence="2">
    <location>
        <begin position="1359"/>
        <end position="1374"/>
    </location>
</feature>
<feature type="compositionally biased region" description="Basic residues" evidence="2">
    <location>
        <begin position="3598"/>
        <end position="3609"/>
    </location>
</feature>
<feature type="compositionally biased region" description="Basic and acidic residues" evidence="2">
    <location>
        <begin position="2530"/>
        <end position="2539"/>
    </location>
</feature>
<feature type="compositionally biased region" description="Basic and acidic residues" evidence="2">
    <location>
        <begin position="3035"/>
        <end position="3054"/>
    </location>
</feature>
<dbReference type="GO" id="GO:0004386">
    <property type="term" value="F:helicase activity"/>
    <property type="evidence" value="ECO:0007669"/>
    <property type="project" value="UniProtKB-KW"/>
</dbReference>
<feature type="compositionally biased region" description="Basic and acidic residues" evidence="2">
    <location>
        <begin position="3556"/>
        <end position="3568"/>
    </location>
</feature>
<dbReference type="InterPro" id="IPR000330">
    <property type="entry name" value="SNF2_N"/>
</dbReference>
<feature type="compositionally biased region" description="Polar residues" evidence="2">
    <location>
        <begin position="1518"/>
        <end position="1527"/>
    </location>
</feature>
<dbReference type="PANTHER" id="PTHR45766">
    <property type="entry name" value="DNA ANNEALING HELICASE AND ENDONUCLEASE ZRANB3 FAMILY MEMBER"/>
    <property type="match status" value="1"/>
</dbReference>
<feature type="region of interest" description="Disordered" evidence="2">
    <location>
        <begin position="3453"/>
        <end position="3502"/>
    </location>
</feature>
<dbReference type="GO" id="GO:0004520">
    <property type="term" value="F:DNA endonuclease activity"/>
    <property type="evidence" value="ECO:0007669"/>
    <property type="project" value="TreeGrafter"/>
</dbReference>
<feature type="region of interest" description="Disordered" evidence="2">
    <location>
        <begin position="3662"/>
        <end position="3707"/>
    </location>
</feature>
<dbReference type="InterPro" id="IPR014001">
    <property type="entry name" value="Helicase_ATP-bd"/>
</dbReference>
<feature type="compositionally biased region" description="Low complexity" evidence="2">
    <location>
        <begin position="3576"/>
        <end position="3588"/>
    </location>
</feature>
<feature type="compositionally biased region" description="Acidic residues" evidence="2">
    <location>
        <begin position="1831"/>
        <end position="1843"/>
    </location>
</feature>
<gene>
    <name evidence="4" type="ORF">BN1204_033930</name>
</gene>
<feature type="region of interest" description="Disordered" evidence="2">
    <location>
        <begin position="2074"/>
        <end position="2093"/>
    </location>
</feature>
<feature type="compositionally biased region" description="Basic and acidic residues" evidence="2">
    <location>
        <begin position="1545"/>
        <end position="1584"/>
    </location>
</feature>
<feature type="compositionally biased region" description="Polar residues" evidence="2">
    <location>
        <begin position="2515"/>
        <end position="2528"/>
    </location>
</feature>
<dbReference type="Gene3D" id="3.30.65.10">
    <property type="entry name" value="Bacterial Topoisomerase I, domain 1"/>
    <property type="match status" value="1"/>
</dbReference>
<feature type="domain" description="Helicase ATP-binding" evidence="3">
    <location>
        <begin position="1014"/>
        <end position="1281"/>
    </location>
</feature>
<dbReference type="InterPro" id="IPR002711">
    <property type="entry name" value="HNH"/>
</dbReference>
<feature type="compositionally biased region" description="Basic and acidic residues" evidence="2">
    <location>
        <begin position="1884"/>
        <end position="1907"/>
    </location>
</feature>
<reference evidence="4" key="1">
    <citation type="journal article" date="2015" name="PLoS ONE">
        <title>Comprehensive Evaluation of Toxoplasma gondii VEG and Neospora caninum LIV Genomes with Tachyzoite Stage Transcriptome and Proteome Defines Novel Transcript Features.</title>
        <authorList>
            <person name="Ramaprasad A."/>
            <person name="Mourier T."/>
            <person name="Naeem R."/>
            <person name="Malas T.B."/>
            <person name="Moussa E."/>
            <person name="Panigrahi A."/>
            <person name="Vermont S.J."/>
            <person name="Otto T.D."/>
            <person name="Wastling J."/>
            <person name="Pain A."/>
        </authorList>
    </citation>
    <scope>NUCLEOTIDE SEQUENCE</scope>
    <source>
        <strain evidence="4">Liverpool</strain>
    </source>
</reference>
<feature type="region of interest" description="Disordered" evidence="2">
    <location>
        <begin position="2225"/>
        <end position="2304"/>
    </location>
</feature>
<feature type="region of interest" description="Disordered" evidence="2">
    <location>
        <begin position="637"/>
        <end position="710"/>
    </location>
</feature>
<feature type="region of interest" description="Disordered" evidence="2">
    <location>
        <begin position="3113"/>
        <end position="3202"/>
    </location>
</feature>
<dbReference type="SMART" id="SM00487">
    <property type="entry name" value="DEXDc"/>
    <property type="match status" value="1"/>
</dbReference>
<feature type="region of interest" description="Disordered" evidence="2">
    <location>
        <begin position="1298"/>
        <end position="1411"/>
    </location>
</feature>
<feature type="compositionally biased region" description="Acidic residues" evidence="2">
    <location>
        <begin position="2010"/>
        <end position="2022"/>
    </location>
</feature>
<feature type="compositionally biased region" description="Basic and acidic residues" evidence="2">
    <location>
        <begin position="699"/>
        <end position="710"/>
    </location>
</feature>
<feature type="compositionally biased region" description="Low complexity" evidence="2">
    <location>
        <begin position="1844"/>
        <end position="1858"/>
    </location>
</feature>
<dbReference type="Gene3D" id="3.40.50.300">
    <property type="entry name" value="P-loop containing nucleotide triphosphate hydrolases"/>
    <property type="match status" value="1"/>
</dbReference>
<feature type="compositionally biased region" description="Basic and acidic residues" evidence="2">
    <location>
        <begin position="1806"/>
        <end position="1822"/>
    </location>
</feature>
<feature type="region of interest" description="Disordered" evidence="2">
    <location>
        <begin position="3232"/>
        <end position="3368"/>
    </location>
</feature>
<accession>A0A0F7UEZ3</accession>
<dbReference type="GO" id="GO:0043596">
    <property type="term" value="C:nuclear replication fork"/>
    <property type="evidence" value="ECO:0007669"/>
    <property type="project" value="TreeGrafter"/>
</dbReference>
<dbReference type="Gene3D" id="1.10.30.50">
    <property type="match status" value="1"/>
</dbReference>
<feature type="region of interest" description="Disordered" evidence="2">
    <location>
        <begin position="3381"/>
        <end position="3416"/>
    </location>
</feature>
<name>A0A0F7UEZ3_NEOCL</name>
<feature type="region of interest" description="Disordered" evidence="2">
    <location>
        <begin position="2008"/>
        <end position="2029"/>
    </location>
</feature>
<feature type="compositionally biased region" description="Basic and acidic residues" evidence="2">
    <location>
        <begin position="1"/>
        <end position="10"/>
    </location>
</feature>
<feature type="compositionally biased region" description="Basic and acidic residues" evidence="2">
    <location>
        <begin position="63"/>
        <end position="77"/>
    </location>
</feature>
<feature type="compositionally biased region" description="Basic and acidic residues" evidence="2">
    <location>
        <begin position="2074"/>
        <end position="2083"/>
    </location>
</feature>
<feature type="region of interest" description="Disordered" evidence="2">
    <location>
        <begin position="202"/>
        <end position="378"/>
    </location>
</feature>
<feature type="region of interest" description="Disordered" evidence="2">
    <location>
        <begin position="3521"/>
        <end position="3639"/>
    </location>
</feature>